<keyword evidence="1" id="KW-0808">Transferase</keyword>
<dbReference type="Proteomes" id="UP000886885">
    <property type="component" value="Chromosome 3A"/>
</dbReference>
<gene>
    <name evidence="2" type="ORF">POTOM_011369</name>
</gene>
<dbReference type="AlphaFoldDB" id="A0A8X8ACS3"/>
<dbReference type="EMBL" id="JAAWWB010000005">
    <property type="protein sequence ID" value="KAG6781983.1"/>
    <property type="molecule type" value="Genomic_DNA"/>
</dbReference>
<dbReference type="PANTHER" id="PTHR31147">
    <property type="entry name" value="ACYL TRANSFERASE 4"/>
    <property type="match status" value="1"/>
</dbReference>
<dbReference type="InterPro" id="IPR050898">
    <property type="entry name" value="Plant_acyltransferase"/>
</dbReference>
<proteinExistence type="predicted"/>
<reference evidence="2" key="1">
    <citation type="journal article" date="2020" name="bioRxiv">
        <title>Hybrid origin of Populus tomentosa Carr. identified through genome sequencing and phylogenomic analysis.</title>
        <authorList>
            <person name="An X."/>
            <person name="Gao K."/>
            <person name="Chen Z."/>
            <person name="Li J."/>
            <person name="Yang X."/>
            <person name="Yang X."/>
            <person name="Zhou J."/>
            <person name="Guo T."/>
            <person name="Zhao T."/>
            <person name="Huang S."/>
            <person name="Miao D."/>
            <person name="Khan W.U."/>
            <person name="Rao P."/>
            <person name="Ye M."/>
            <person name="Lei B."/>
            <person name="Liao W."/>
            <person name="Wang J."/>
            <person name="Ji L."/>
            <person name="Li Y."/>
            <person name="Guo B."/>
            <person name="Mustafa N.S."/>
            <person name="Li S."/>
            <person name="Yun Q."/>
            <person name="Keller S.R."/>
            <person name="Mao J."/>
            <person name="Zhang R."/>
            <person name="Strauss S.H."/>
        </authorList>
    </citation>
    <scope>NUCLEOTIDE SEQUENCE</scope>
    <source>
        <strain evidence="2">GM15</strain>
        <tissue evidence="2">Leaf</tissue>
    </source>
</reference>
<dbReference type="Pfam" id="PF02458">
    <property type="entry name" value="Transferase"/>
    <property type="match status" value="1"/>
</dbReference>
<organism evidence="2 3">
    <name type="scientific">Populus tomentosa</name>
    <name type="common">Chinese white poplar</name>
    <dbReference type="NCBI Taxonomy" id="118781"/>
    <lineage>
        <taxon>Eukaryota</taxon>
        <taxon>Viridiplantae</taxon>
        <taxon>Streptophyta</taxon>
        <taxon>Embryophyta</taxon>
        <taxon>Tracheophyta</taxon>
        <taxon>Spermatophyta</taxon>
        <taxon>Magnoliopsida</taxon>
        <taxon>eudicotyledons</taxon>
        <taxon>Gunneridae</taxon>
        <taxon>Pentapetalae</taxon>
        <taxon>rosids</taxon>
        <taxon>fabids</taxon>
        <taxon>Malpighiales</taxon>
        <taxon>Salicaceae</taxon>
        <taxon>Saliceae</taxon>
        <taxon>Populus</taxon>
    </lineage>
</organism>
<sequence length="428" mass="47965">MASSSSSPLRFSVKRREPQLIVPSKPTPHEIKQLSDIDDQQGIRFQFPFVMFYRSHPSMKREDPVKVIKEALGEALVFYYPFAGRIIEGPRSKLLVDCTGEGILFVEADADVTIDQLGDSMHPPFSYIEEFLHDVPGSSGVLGCPLLLVQVTRLACGGFIFAIRLNHTMSDSLGLSKFLNTVGELALGASTPSLLPVWEREILNARNPPRVTCVHHEYEQLTHTETSIVMTLQEHEKDMTHRSFFFGPSELKSIRKHIPPHLQKCSDFEVLASFLWRSRTIALQLDPDEVVRLSVMINAGLLCQSPLGYALELVRRLKTQMNEEYIKSAADLMVLKGRPHYTTVWSFLIADVTRVGLGDFDFGWGKAVYGGPIGAPPCTSFHVSGFKNSHGEEGILVPILLPLPIMNRFQQELLSNGIQYPRKLAPRL</sequence>
<protein>
    <submittedName>
        <fullName evidence="2">Uncharacterized protein</fullName>
    </submittedName>
</protein>
<evidence type="ECO:0000313" key="2">
    <source>
        <dbReference type="EMBL" id="KAG6781983.1"/>
    </source>
</evidence>
<name>A0A8X8ACS3_POPTO</name>
<dbReference type="PANTHER" id="PTHR31147:SF66">
    <property type="entry name" value="OS05G0315700 PROTEIN"/>
    <property type="match status" value="1"/>
</dbReference>
<dbReference type="OrthoDB" id="1483986at2759"/>
<dbReference type="GO" id="GO:0016740">
    <property type="term" value="F:transferase activity"/>
    <property type="evidence" value="ECO:0007669"/>
    <property type="project" value="UniProtKB-KW"/>
</dbReference>
<accession>A0A8X8ACS3</accession>
<comment type="caution">
    <text evidence="2">The sequence shown here is derived from an EMBL/GenBank/DDBJ whole genome shotgun (WGS) entry which is preliminary data.</text>
</comment>
<evidence type="ECO:0000313" key="3">
    <source>
        <dbReference type="Proteomes" id="UP000886885"/>
    </source>
</evidence>
<evidence type="ECO:0000256" key="1">
    <source>
        <dbReference type="ARBA" id="ARBA00022679"/>
    </source>
</evidence>
<keyword evidence="3" id="KW-1185">Reference proteome</keyword>